<name>A0A5R8ZTJ6_PSENT</name>
<dbReference type="Proteomes" id="UP000307510">
    <property type="component" value="Unassembled WGS sequence"/>
</dbReference>
<dbReference type="InterPro" id="IPR025048">
    <property type="entry name" value="DUF3987"/>
</dbReference>
<gene>
    <name evidence="2" type="ORF">FEA48_28555</name>
</gene>
<comment type="caution">
    <text evidence="2">The sequence shown here is derived from an EMBL/GenBank/DDBJ whole genome shotgun (WGS) entry which is preliminary data.</text>
</comment>
<dbReference type="EMBL" id="VASG01000010">
    <property type="protein sequence ID" value="TLP69803.1"/>
    <property type="molecule type" value="Genomic_DNA"/>
</dbReference>
<dbReference type="RefSeq" id="WP_138216822.1">
    <property type="nucleotide sequence ID" value="NZ_VASG01000010.1"/>
</dbReference>
<evidence type="ECO:0000256" key="1">
    <source>
        <dbReference type="SAM" id="MobiDB-lite"/>
    </source>
</evidence>
<evidence type="ECO:0000313" key="2">
    <source>
        <dbReference type="EMBL" id="TLP69803.1"/>
    </source>
</evidence>
<sequence>MSQIFDARFEDTDPADPRMQDGWPCYREHSLFEGAVEESSRQLEVSREMSMMCAFGAMATACQRHVDVQMPPGNKSTTSLMLLTIAESGERKTTTQNYFFESISAVNQEAIDAHDAALREHRIKQEIWSTQKQYFERSWGKLASSGGKGEADAALQELEDHLRNKPEPNRSEKFLYEDTTPQALVQYLYENSAHGCLLTSEANSIFNGKIVNELDKLNTLWDGGSLIVDRLSRAPITLKNARLTMSLMAQPSVISNFMGRRGEEARGTGFLARFLISKPKPMAGERSSLAGERGNPRKTLFNERVRNLLEAPSPKARQVLTFSEPAKSLWFKINENLEKQMQDGGWYRYMRDHASKLLENTSRLAAIIHAFERTSEDNSEIDLFTLKFSWKFAQACSRHFKSNLASDPQIVTDTCELASFLIQECYKDIRNKEILEDGLHKRNKRGLERSLPAHLRDGMRATVTLTKIKQYGPNRLRGRANAERLLASIEILTRLGHLAKNGSQYSFRESIINNGEPELRNGESITINVLPLFSDQELYKPEHPIRHLAEKRYCIRLPI</sequence>
<organism evidence="2 3">
    <name type="scientific">Pseudomonas nitroreducens</name>
    <dbReference type="NCBI Taxonomy" id="46680"/>
    <lineage>
        <taxon>Bacteria</taxon>
        <taxon>Pseudomonadati</taxon>
        <taxon>Pseudomonadota</taxon>
        <taxon>Gammaproteobacteria</taxon>
        <taxon>Pseudomonadales</taxon>
        <taxon>Pseudomonadaceae</taxon>
        <taxon>Pseudomonas</taxon>
    </lineage>
</organism>
<evidence type="ECO:0000313" key="3">
    <source>
        <dbReference type="Proteomes" id="UP000307510"/>
    </source>
</evidence>
<feature type="region of interest" description="Disordered" evidence="1">
    <location>
        <begin position="1"/>
        <end position="20"/>
    </location>
</feature>
<dbReference type="AlphaFoldDB" id="A0A5R8ZTJ6"/>
<protein>
    <submittedName>
        <fullName evidence="2">DUF3987 domain-containing protein</fullName>
    </submittedName>
</protein>
<feature type="compositionally biased region" description="Basic and acidic residues" evidence="1">
    <location>
        <begin position="7"/>
        <end position="19"/>
    </location>
</feature>
<accession>A0A5R8ZTJ6</accession>
<reference evidence="2 3" key="1">
    <citation type="submission" date="2019-05" db="EMBL/GenBank/DDBJ databases">
        <authorList>
            <person name="Moore K."/>
            <person name="O'Neill P."/>
            <person name="Farbos A."/>
            <person name="Studholme D.J."/>
        </authorList>
    </citation>
    <scope>NUCLEOTIDE SEQUENCE [LARGE SCALE GENOMIC DNA]</scope>
    <source>
        <strain evidence="2 3">DSM 9128</strain>
    </source>
</reference>
<proteinExistence type="predicted"/>
<dbReference type="Pfam" id="PF13148">
    <property type="entry name" value="DUF3987"/>
    <property type="match status" value="1"/>
</dbReference>
<reference evidence="3" key="2">
    <citation type="submission" date="2019-06" db="EMBL/GenBank/DDBJ databases">
        <title>AzeR, a transcriptional regulator that responds to azelaic acid in Pseudomonas nitroreducens.</title>
        <authorList>
            <person name="Bez C."/>
            <person name="Javvadi S.G."/>
            <person name="Bertani I."/>
            <person name="Devescovi G."/>
            <person name="Studholme D.J."/>
            <person name="Geller A."/>
            <person name="Levy A."/>
            <person name="Venturi V."/>
        </authorList>
    </citation>
    <scope>NUCLEOTIDE SEQUENCE [LARGE SCALE GENOMIC DNA]</scope>
    <source>
        <strain evidence="3">DSM 9128</strain>
    </source>
</reference>